<evidence type="ECO:0000313" key="2">
    <source>
        <dbReference type="EMBL" id="BBX52421.1"/>
    </source>
</evidence>
<proteinExistence type="predicted"/>
<dbReference type="RefSeq" id="WP_163675818.1">
    <property type="nucleotide sequence ID" value="NZ_AP022570.1"/>
</dbReference>
<dbReference type="AlphaFoldDB" id="A0A6N4VCR5"/>
<keyword evidence="1" id="KW-0472">Membrane</keyword>
<evidence type="ECO:0000313" key="3">
    <source>
        <dbReference type="Proteomes" id="UP000466785"/>
    </source>
</evidence>
<gene>
    <name evidence="2" type="ORF">MPOR_34470</name>
</gene>
<evidence type="ECO:0000256" key="1">
    <source>
        <dbReference type="SAM" id="Phobius"/>
    </source>
</evidence>
<keyword evidence="3" id="KW-1185">Reference proteome</keyword>
<organism evidence="2 3">
    <name type="scientific">Mycolicibacterium poriferae</name>
    <dbReference type="NCBI Taxonomy" id="39694"/>
    <lineage>
        <taxon>Bacteria</taxon>
        <taxon>Bacillati</taxon>
        <taxon>Actinomycetota</taxon>
        <taxon>Actinomycetes</taxon>
        <taxon>Mycobacteriales</taxon>
        <taxon>Mycobacteriaceae</taxon>
        <taxon>Mycolicibacterium</taxon>
    </lineage>
</organism>
<feature type="transmembrane region" description="Helical" evidence="1">
    <location>
        <begin position="29"/>
        <end position="49"/>
    </location>
</feature>
<feature type="transmembrane region" description="Helical" evidence="1">
    <location>
        <begin position="55"/>
        <end position="81"/>
    </location>
</feature>
<dbReference type="Proteomes" id="UP000466785">
    <property type="component" value="Chromosome"/>
</dbReference>
<sequence>MGEPLPNTEPLSAVSPWLRFVLICDRAGSAWYIGLGFFFAPLLTLASPWPALTTALWVAIGLAAVWLALLGVAMAAGLALAMRSNIDVGEDFWRSIVAYPPAEAVNRTRRAGS</sequence>
<dbReference type="KEGG" id="mpof:MPOR_34470"/>
<reference evidence="2 3" key="1">
    <citation type="journal article" date="2019" name="Emerg. Microbes Infect.">
        <title>Comprehensive subspecies identification of 175 nontuberculous mycobacteria species based on 7547 genomic profiles.</title>
        <authorList>
            <person name="Matsumoto Y."/>
            <person name="Kinjo T."/>
            <person name="Motooka D."/>
            <person name="Nabeya D."/>
            <person name="Jung N."/>
            <person name="Uechi K."/>
            <person name="Horii T."/>
            <person name="Iida T."/>
            <person name="Fujita J."/>
            <person name="Nakamura S."/>
        </authorList>
    </citation>
    <scope>NUCLEOTIDE SEQUENCE [LARGE SCALE GENOMIC DNA]</scope>
    <source>
        <strain evidence="2 3">JCM 12603</strain>
    </source>
</reference>
<keyword evidence="1" id="KW-0812">Transmembrane</keyword>
<protein>
    <submittedName>
        <fullName evidence="2">Uncharacterized protein</fullName>
    </submittedName>
</protein>
<accession>A0A6N4VCR5</accession>
<keyword evidence="1" id="KW-1133">Transmembrane helix</keyword>
<name>A0A6N4VCR5_9MYCO</name>
<dbReference type="EMBL" id="AP022570">
    <property type="protein sequence ID" value="BBX52421.1"/>
    <property type="molecule type" value="Genomic_DNA"/>
</dbReference>